<sequence>MAGFKVTRISEGPVKPASATPEETRQSWRGYLAVRRRCRLLGAGEAPAVIRAALAKALAFFYPLAGRIMDGEQPGRPAIRCTTDGVYFAEAEADCNLEDVRFLEQPLLLPKEDLVSALRTREGSVVRRARSGHARAVDLGSTAPLQPGEGSKPQVREGMLTIATSTRFWGRGRVCKNHGWKGQ</sequence>
<dbReference type="Pfam" id="PF02458">
    <property type="entry name" value="Transferase"/>
    <property type="match status" value="1"/>
</dbReference>
<evidence type="ECO:0000256" key="1">
    <source>
        <dbReference type="ARBA" id="ARBA00009861"/>
    </source>
</evidence>
<keyword evidence="2" id="KW-0808">Transferase</keyword>
<protein>
    <submittedName>
        <fullName evidence="2">HXXXD-type acyl-transferase family protein</fullName>
    </submittedName>
</protein>
<dbReference type="OMA" id="GRGRVCK"/>
<dbReference type="SMR" id="A0A1D6I3K3"/>
<dbReference type="AlphaFoldDB" id="A0A1D6I3K3"/>
<dbReference type="Gene3D" id="3.30.559.10">
    <property type="entry name" value="Chloramphenicol acetyltransferase-like domain"/>
    <property type="match status" value="1"/>
</dbReference>
<dbReference type="GO" id="GO:0016747">
    <property type="term" value="F:acyltransferase activity, transferring groups other than amino-acyl groups"/>
    <property type="evidence" value="ECO:0007669"/>
    <property type="project" value="UniProtKB-ARBA"/>
</dbReference>
<gene>
    <name evidence="2" type="ORF">ZEAMMB73_Zm00001d020330</name>
</gene>
<dbReference type="InterPro" id="IPR050898">
    <property type="entry name" value="Plant_acyltransferase"/>
</dbReference>
<dbReference type="PaxDb" id="4577-GRMZM2G033109_P01"/>
<dbReference type="InParanoid" id="A0A1D6I3K3"/>
<dbReference type="PANTHER" id="PTHR31147:SF34">
    <property type="entry name" value="ACYL TRANSFERASE 9"/>
    <property type="match status" value="1"/>
</dbReference>
<dbReference type="InterPro" id="IPR023213">
    <property type="entry name" value="CAT-like_dom_sf"/>
</dbReference>
<comment type="similarity">
    <text evidence="1">Belongs to the plant acyltransferase family.</text>
</comment>
<name>A0A1D6I3K3_MAIZE</name>
<proteinExistence type="inferred from homology"/>
<dbReference type="eggNOG" id="ENOG502RMG6">
    <property type="taxonomic scope" value="Eukaryota"/>
</dbReference>
<dbReference type="PANTHER" id="PTHR31147">
    <property type="entry name" value="ACYL TRANSFERASE 4"/>
    <property type="match status" value="1"/>
</dbReference>
<accession>A0A1D6I3K3</accession>
<organism evidence="2">
    <name type="scientific">Zea mays</name>
    <name type="common">Maize</name>
    <dbReference type="NCBI Taxonomy" id="4577"/>
    <lineage>
        <taxon>Eukaryota</taxon>
        <taxon>Viridiplantae</taxon>
        <taxon>Streptophyta</taxon>
        <taxon>Embryophyta</taxon>
        <taxon>Tracheophyta</taxon>
        <taxon>Spermatophyta</taxon>
        <taxon>Magnoliopsida</taxon>
        <taxon>Liliopsida</taxon>
        <taxon>Poales</taxon>
        <taxon>Poaceae</taxon>
        <taxon>PACMAD clade</taxon>
        <taxon>Panicoideae</taxon>
        <taxon>Andropogonodae</taxon>
        <taxon>Andropogoneae</taxon>
        <taxon>Tripsacinae</taxon>
        <taxon>Zea</taxon>
    </lineage>
</organism>
<dbReference type="EMBL" id="CM007650">
    <property type="protein sequence ID" value="ONM54722.1"/>
    <property type="molecule type" value="Genomic_DNA"/>
</dbReference>
<evidence type="ECO:0000313" key="2">
    <source>
        <dbReference type="EMBL" id="ONM54722.1"/>
    </source>
</evidence>
<reference evidence="2" key="1">
    <citation type="submission" date="2015-12" db="EMBL/GenBank/DDBJ databases">
        <title>Update maize B73 reference genome by single molecule sequencing technologies.</title>
        <authorList>
            <consortium name="Maize Genome Sequencing Project"/>
            <person name="Ware D."/>
        </authorList>
    </citation>
    <scope>NUCLEOTIDE SEQUENCE [LARGE SCALE GENOMIC DNA]</scope>
    <source>
        <tissue evidence="2">Seedling</tissue>
    </source>
</reference>